<feature type="transmembrane region" description="Helical" evidence="10">
    <location>
        <begin position="325"/>
        <end position="349"/>
    </location>
</feature>
<feature type="transmembrane region" description="Helical" evidence="10">
    <location>
        <begin position="361"/>
        <end position="379"/>
    </location>
</feature>
<dbReference type="GeneTree" id="ENSGT00940000158727"/>
<feature type="transmembrane region" description="Helical" evidence="10">
    <location>
        <begin position="769"/>
        <end position="791"/>
    </location>
</feature>
<keyword evidence="2" id="KW-1003">Cell membrane</keyword>
<dbReference type="Gene3D" id="1.20.1640.10">
    <property type="entry name" value="Multidrug efflux transporter AcrB transmembrane domain"/>
    <property type="match status" value="2"/>
</dbReference>
<dbReference type="PANTHER" id="PTHR10796:SF60">
    <property type="entry name" value="PATCHED DOMAIN-CONTAINING PROTEIN 3"/>
    <property type="match status" value="1"/>
</dbReference>
<dbReference type="InterPro" id="IPR003392">
    <property type="entry name" value="PTHD_SSD"/>
</dbReference>
<comment type="function">
    <text evidence="7">May play a role in sperm development or sperm function. However, does not appear to have an essential role in spermatogenesis or male fertility.</text>
</comment>
<feature type="transmembrane region" description="Helical" evidence="10">
    <location>
        <begin position="68"/>
        <end position="88"/>
    </location>
</feature>
<evidence type="ECO:0000256" key="3">
    <source>
        <dbReference type="ARBA" id="ARBA00022692"/>
    </source>
</evidence>
<dbReference type="GO" id="GO:0016020">
    <property type="term" value="C:membrane"/>
    <property type="evidence" value="ECO:0007669"/>
    <property type="project" value="InterPro"/>
</dbReference>
<dbReference type="SUPFAM" id="SSF82866">
    <property type="entry name" value="Multidrug efflux transporter AcrB transmembrane domain"/>
    <property type="match status" value="2"/>
</dbReference>
<evidence type="ECO:0000256" key="2">
    <source>
        <dbReference type="ARBA" id="ARBA00022475"/>
    </source>
</evidence>
<evidence type="ECO:0000256" key="6">
    <source>
        <dbReference type="ARBA" id="ARBA00023180"/>
    </source>
</evidence>
<dbReference type="OMA" id="GLHPWWF"/>
<reference evidence="12 13" key="1">
    <citation type="submission" date="2020-10" db="EMBL/GenBank/DDBJ databases">
        <title>Pygocentrus nattereri (red-bellied piranha) genome, fPygNat1, primary haplotype.</title>
        <authorList>
            <person name="Myers G."/>
            <person name="Meyer A."/>
            <person name="Karagic N."/>
            <person name="Pippel M."/>
            <person name="Winkler S."/>
            <person name="Tracey A."/>
            <person name="Wood J."/>
            <person name="Formenti G."/>
            <person name="Howe K."/>
            <person name="Fedrigo O."/>
            <person name="Jarvis E.D."/>
        </authorList>
    </citation>
    <scope>NUCLEOTIDE SEQUENCE [LARGE SCALE GENOMIC DNA]</scope>
</reference>
<keyword evidence="3 10" id="KW-0812">Transmembrane</keyword>
<dbReference type="FunFam" id="1.20.1640.10:FF:000013">
    <property type="entry name" value="PaTched Related family"/>
    <property type="match status" value="1"/>
</dbReference>
<feature type="domain" description="SSD" evidence="11">
    <location>
        <begin position="296"/>
        <end position="453"/>
    </location>
</feature>
<feature type="transmembrane region" description="Helical" evidence="10">
    <location>
        <begin position="811"/>
        <end position="835"/>
    </location>
</feature>
<proteinExistence type="inferred from homology"/>
<evidence type="ECO:0000259" key="11">
    <source>
        <dbReference type="PROSITE" id="PS50156"/>
    </source>
</evidence>
<dbReference type="GO" id="GO:0097225">
    <property type="term" value="C:sperm midpiece"/>
    <property type="evidence" value="ECO:0007669"/>
    <property type="project" value="UniProtKB-ARBA"/>
</dbReference>
<feature type="transmembrane region" description="Helical" evidence="10">
    <location>
        <begin position="518"/>
        <end position="539"/>
    </location>
</feature>
<feature type="transmembrane region" description="Helical" evidence="10">
    <location>
        <begin position="739"/>
        <end position="762"/>
    </location>
</feature>
<dbReference type="Proteomes" id="UP001501920">
    <property type="component" value="Chromosome 19"/>
</dbReference>
<accession>A0A3B4DSD2</accession>
<feature type="domain" description="SSD" evidence="11">
    <location>
        <begin position="744"/>
        <end position="863"/>
    </location>
</feature>
<keyword evidence="6" id="KW-0325">Glycoprotein</keyword>
<evidence type="ECO:0000256" key="10">
    <source>
        <dbReference type="SAM" id="Phobius"/>
    </source>
</evidence>
<dbReference type="InterPro" id="IPR051697">
    <property type="entry name" value="Patched_domain-protein"/>
</dbReference>
<comment type="similarity">
    <text evidence="1">Belongs to the patched family.</text>
</comment>
<gene>
    <name evidence="12" type="primary">PTCHD3</name>
</gene>
<feature type="transmembrane region" description="Helical" evidence="10">
    <location>
        <begin position="295"/>
        <end position="313"/>
    </location>
</feature>
<evidence type="ECO:0000256" key="8">
    <source>
        <dbReference type="ARBA" id="ARBA00060429"/>
    </source>
</evidence>
<protein>
    <recommendedName>
        <fullName evidence="9">Patched domain-containing protein 3</fullName>
    </recommendedName>
</protein>
<evidence type="ECO:0000256" key="9">
    <source>
        <dbReference type="ARBA" id="ARBA00074262"/>
    </source>
</evidence>
<organism evidence="12 13">
    <name type="scientific">Pygocentrus nattereri</name>
    <name type="common">Red-bellied piranha</name>
    <dbReference type="NCBI Taxonomy" id="42514"/>
    <lineage>
        <taxon>Eukaryota</taxon>
        <taxon>Metazoa</taxon>
        <taxon>Chordata</taxon>
        <taxon>Craniata</taxon>
        <taxon>Vertebrata</taxon>
        <taxon>Euteleostomi</taxon>
        <taxon>Actinopterygii</taxon>
        <taxon>Neopterygii</taxon>
        <taxon>Teleostei</taxon>
        <taxon>Ostariophysi</taxon>
        <taxon>Characiformes</taxon>
        <taxon>Characoidei</taxon>
        <taxon>Pygocentrus</taxon>
    </lineage>
</organism>
<evidence type="ECO:0000313" key="13">
    <source>
        <dbReference type="Proteomes" id="UP001501920"/>
    </source>
</evidence>
<comment type="subcellular location">
    <subcellularLocation>
        <location evidence="8">Cell projection</location>
        <location evidence="8">Cilium</location>
        <location evidence="8">Flagellum membrane</location>
        <topology evidence="8">Multi-pass membrane protein</topology>
    </subcellularLocation>
</comment>
<evidence type="ECO:0000256" key="7">
    <source>
        <dbReference type="ARBA" id="ARBA00057027"/>
    </source>
</evidence>
<reference evidence="12" key="2">
    <citation type="submission" date="2025-08" db="UniProtKB">
        <authorList>
            <consortium name="Ensembl"/>
        </authorList>
    </citation>
    <scope>IDENTIFICATION</scope>
</reference>
<feature type="transmembrane region" description="Helical" evidence="10">
    <location>
        <begin position="399"/>
        <end position="416"/>
    </location>
</feature>
<dbReference type="Pfam" id="PF02460">
    <property type="entry name" value="Patched"/>
    <property type="match status" value="1"/>
</dbReference>
<keyword evidence="4 10" id="KW-1133">Transmembrane helix</keyword>
<dbReference type="InterPro" id="IPR000731">
    <property type="entry name" value="SSD"/>
</dbReference>
<feature type="transmembrane region" description="Helical" evidence="10">
    <location>
        <begin position="842"/>
        <end position="863"/>
    </location>
</feature>
<dbReference type="Ensembl" id="ENSPNAT00000002966.2">
    <property type="protein sequence ID" value="ENSPNAP00000027287.2"/>
    <property type="gene ID" value="ENSPNAG00000012753.2"/>
</dbReference>
<feature type="transmembrane region" description="Helical" evidence="10">
    <location>
        <begin position="714"/>
        <end position="733"/>
    </location>
</feature>
<feature type="transmembrane region" description="Helical" evidence="10">
    <location>
        <begin position="428"/>
        <end position="454"/>
    </location>
</feature>
<reference evidence="12" key="3">
    <citation type="submission" date="2025-09" db="UniProtKB">
        <authorList>
            <consortium name="Ensembl"/>
        </authorList>
    </citation>
    <scope>IDENTIFICATION</scope>
</reference>
<sequence>MGGREGDFFSGSLHIIGKVALAIIQMGQSPLVCHRACLATMVCTTDCVEKPIRFCLERVGKFIGLHPWWFIIVPLALAASLGWGFCFLEDRKSNDIVQQFTPIDGRAKTEKHFYKAFFPSNKEEFSSLRLNTDGVYGSLIFISETDVLSVGALEEILHIDATVKGISIRHGEEEFAYSDVCAKVNQHCHPNSLLEILDYNANNITVVNLTFPVHHHFRMGRVPLEHLLGQVDVDSNTVVQSARAVRLFYYLQEVNDTLEDAWLNEFVHLLTSVTTNVSYFTSLSRQQEFEKSTKSVTHLFAITYFIAILFSVLSCIRLDNVRNKMWVAGLGVISTSLAVLSSFGFLLILNVPFVITVASSPFLILGIGIDDMFIMISCWQQTNVHDSVEDRMAATYREAAISITITTLTDVLAFFLSYSNPFRSVQSFCLYAGTAILFCYLYNITFFGACLALNGKREEGNRHWLTCMKLPEDCPPGASTAYIACCVGGAYNRESGTEEEHLMQKFFRKHYGPLLTTFWAKAMVIILYVVYVSISIYGCTTIKEGIDLKNLAVDQSYIVRYYEDEKEYFGHYGPNVMLAVNGTFPYWENVERKHLEYCIDKFQKLPFVRNQSPSWLHSFEHYAKEKSINISSDVEFKKHLETFLGEHPMLRSDVSITNDSIDASRIFLQTANVPSEKIMLESLRKTADDCQISLVVYHPAFIYYDQYAVIMNNTIQTVCVATLVMLVISLILIPNPVCALWVAFTIALVIVGVAGFMALLGINLDSISMINLIISIGFSVDFSAHISYTFVSSTKPSVNEKVVDALSHLGFPILQGALSTIVGVVVLSASVSYIFRTFFTIMSLVILFGLLHGITFIPVFLTFSQFCST</sequence>
<name>A0A3B4DSD2_PYGNA</name>
<keyword evidence="13" id="KW-1185">Reference proteome</keyword>
<evidence type="ECO:0000256" key="4">
    <source>
        <dbReference type="ARBA" id="ARBA00022989"/>
    </source>
</evidence>
<dbReference type="PANTHER" id="PTHR10796">
    <property type="entry name" value="PATCHED-RELATED"/>
    <property type="match status" value="1"/>
</dbReference>
<evidence type="ECO:0000256" key="1">
    <source>
        <dbReference type="ARBA" id="ARBA00005585"/>
    </source>
</evidence>
<evidence type="ECO:0000256" key="5">
    <source>
        <dbReference type="ARBA" id="ARBA00023136"/>
    </source>
</evidence>
<evidence type="ECO:0000313" key="12">
    <source>
        <dbReference type="Ensembl" id="ENSPNAP00000027287.2"/>
    </source>
</evidence>
<dbReference type="PROSITE" id="PS50156">
    <property type="entry name" value="SSD"/>
    <property type="match status" value="2"/>
</dbReference>
<keyword evidence="5 10" id="KW-0472">Membrane</keyword>
<dbReference type="AlphaFoldDB" id="A0A3B4DSD2"/>